<organism evidence="2 3">
    <name type="scientific">Streptomyces caeni</name>
    <dbReference type="NCBI Taxonomy" id="2307231"/>
    <lineage>
        <taxon>Bacteria</taxon>
        <taxon>Bacillati</taxon>
        <taxon>Actinomycetota</taxon>
        <taxon>Actinomycetes</taxon>
        <taxon>Kitasatosporales</taxon>
        <taxon>Streptomycetaceae</taxon>
        <taxon>Streptomyces</taxon>
    </lineage>
</organism>
<evidence type="ECO:0000256" key="1">
    <source>
        <dbReference type="SAM" id="SignalP"/>
    </source>
</evidence>
<feature type="signal peptide" evidence="1">
    <location>
        <begin position="1"/>
        <end position="26"/>
    </location>
</feature>
<reference evidence="3" key="1">
    <citation type="journal article" date="2019" name="Int. J. Syst. Evol. Microbiol.">
        <title>The Global Catalogue of Microorganisms (GCM) 10K type strain sequencing project: providing services to taxonomists for standard genome sequencing and annotation.</title>
        <authorList>
            <consortium name="The Broad Institute Genomics Platform"/>
            <consortium name="The Broad Institute Genome Sequencing Center for Infectious Disease"/>
            <person name="Wu L."/>
            <person name="Ma J."/>
        </authorList>
    </citation>
    <scope>NUCLEOTIDE SEQUENCE [LARGE SCALE GENOMIC DNA]</scope>
    <source>
        <strain evidence="3">CGMCC 1.12470</strain>
    </source>
</reference>
<proteinExistence type="predicted"/>
<dbReference type="Proteomes" id="UP001597261">
    <property type="component" value="Unassembled WGS sequence"/>
</dbReference>
<protein>
    <submittedName>
        <fullName evidence="2">Uncharacterized protein</fullName>
    </submittedName>
</protein>
<name>A0ABW4IVT5_9ACTN</name>
<accession>A0ABW4IVT5</accession>
<gene>
    <name evidence="2" type="ORF">ACFSL4_25740</name>
</gene>
<keyword evidence="3" id="KW-1185">Reference proteome</keyword>
<keyword evidence="1" id="KW-0732">Signal</keyword>
<evidence type="ECO:0000313" key="3">
    <source>
        <dbReference type="Proteomes" id="UP001597261"/>
    </source>
</evidence>
<evidence type="ECO:0000313" key="2">
    <source>
        <dbReference type="EMBL" id="MFD1661515.1"/>
    </source>
</evidence>
<sequence length="160" mass="16066">MRAIRVASAALLGVTALTLTAPAAVAGGGGAHAAASFAHAAGPGTIAPGVRSTLPVGECGTDSNAYDAKRGSAYEATFPCGTESGRRHLAVTTGRGNDDGEGFFGDSGRRYRRHGVHAGLGGSIGGFDIERIGLGAALVSGSIGAAWYLWRRRPAVCEPS</sequence>
<dbReference type="RefSeq" id="WP_381087514.1">
    <property type="nucleotide sequence ID" value="NZ_JBHUDX010000079.1"/>
</dbReference>
<dbReference type="EMBL" id="JBHUDX010000079">
    <property type="protein sequence ID" value="MFD1661515.1"/>
    <property type="molecule type" value="Genomic_DNA"/>
</dbReference>
<comment type="caution">
    <text evidence="2">The sequence shown here is derived from an EMBL/GenBank/DDBJ whole genome shotgun (WGS) entry which is preliminary data.</text>
</comment>
<feature type="chain" id="PRO_5046873115" evidence="1">
    <location>
        <begin position="27"/>
        <end position="160"/>
    </location>
</feature>